<feature type="compositionally biased region" description="Low complexity" evidence="1">
    <location>
        <begin position="299"/>
        <end position="310"/>
    </location>
</feature>
<dbReference type="Gene3D" id="1.10.150.20">
    <property type="entry name" value="5' to 3' exonuclease, C-terminal subdomain"/>
    <property type="match status" value="1"/>
</dbReference>
<evidence type="ECO:0000313" key="3">
    <source>
        <dbReference type="Proteomes" id="UP001611075"/>
    </source>
</evidence>
<proteinExistence type="predicted"/>
<evidence type="ECO:0000313" key="2">
    <source>
        <dbReference type="EMBL" id="MFI0793389.1"/>
    </source>
</evidence>
<reference evidence="2 3" key="1">
    <citation type="submission" date="2024-10" db="EMBL/GenBank/DDBJ databases">
        <title>The Natural Products Discovery Center: Release of the First 8490 Sequenced Strains for Exploring Actinobacteria Biosynthetic Diversity.</title>
        <authorList>
            <person name="Kalkreuter E."/>
            <person name="Kautsar S.A."/>
            <person name="Yang D."/>
            <person name="Bader C.D."/>
            <person name="Teijaro C.N."/>
            <person name="Fluegel L."/>
            <person name="Davis C.M."/>
            <person name="Simpson J.R."/>
            <person name="Lauterbach L."/>
            <person name="Steele A.D."/>
            <person name="Gui C."/>
            <person name="Meng S."/>
            <person name="Li G."/>
            <person name="Viehrig K."/>
            <person name="Ye F."/>
            <person name="Su P."/>
            <person name="Kiefer A.F."/>
            <person name="Nichols A."/>
            <person name="Cepeda A.J."/>
            <person name="Yan W."/>
            <person name="Fan B."/>
            <person name="Jiang Y."/>
            <person name="Adhikari A."/>
            <person name="Zheng C.-J."/>
            <person name="Schuster L."/>
            <person name="Cowan T.M."/>
            <person name="Smanski M.J."/>
            <person name="Chevrette M.G."/>
            <person name="De Carvalho L.P.S."/>
            <person name="Shen B."/>
        </authorList>
    </citation>
    <scope>NUCLEOTIDE SEQUENCE [LARGE SCALE GENOMIC DNA]</scope>
    <source>
        <strain evidence="2 3">NPDC021253</strain>
    </source>
</reference>
<gene>
    <name evidence="2" type="ORF">ACH4OY_11920</name>
</gene>
<feature type="region of interest" description="Disordered" evidence="1">
    <location>
        <begin position="218"/>
        <end position="239"/>
    </location>
</feature>
<feature type="compositionally biased region" description="Basic and acidic residues" evidence="1">
    <location>
        <begin position="281"/>
        <end position="292"/>
    </location>
</feature>
<dbReference type="EMBL" id="JBIRPU010000006">
    <property type="protein sequence ID" value="MFI0793389.1"/>
    <property type="molecule type" value="Genomic_DNA"/>
</dbReference>
<keyword evidence="3" id="KW-1185">Reference proteome</keyword>
<evidence type="ECO:0000256" key="1">
    <source>
        <dbReference type="SAM" id="MobiDB-lite"/>
    </source>
</evidence>
<dbReference type="RefSeq" id="WP_396678777.1">
    <property type="nucleotide sequence ID" value="NZ_JBIRPU010000006.1"/>
</dbReference>
<name>A0ABW7SKG1_9ACTN</name>
<feature type="region of interest" description="Disordered" evidence="1">
    <location>
        <begin position="155"/>
        <end position="180"/>
    </location>
</feature>
<feature type="compositionally biased region" description="Low complexity" evidence="1">
    <location>
        <begin position="227"/>
        <end position="239"/>
    </location>
</feature>
<feature type="region of interest" description="Disordered" evidence="1">
    <location>
        <begin position="260"/>
        <end position="310"/>
    </location>
</feature>
<comment type="caution">
    <text evidence="2">The sequence shown here is derived from an EMBL/GenBank/DDBJ whole genome shotgun (WGS) entry which is preliminary data.</text>
</comment>
<sequence>MPSTFGQWLIMILALLLGAAAGWVLRGRQDAPTTGTPIVEGDPVAGVAVASGPTAEATVDAHRPEATVAPAVAPTAVVDPPAPETAEATRPGAVLADSDPTVFAPTDTATTGVPADAEPGPAPAAVPATDPSPVDAVTTGALSADAIVDNGTPNAGPIVDGGQTDDEASPAVPATPTHTEAAPVEATHAVATDAEAAPVEAVPAQVTPVEAALTETTPVATSAAEDAPVPAEATQEAAPVPVPATEEVPVPGAVVPAPRAAADDAELAPAVSGDAEPTPDVPRDAEAPKAESLDSVGEASPSAPDAAPIAAPSAATVGATLPTESHTETALVPVAAPSAATVGATADDFRRIQGIGPKMAAALQDAGIRTYRQLADLDEAGLRDTIRAAGLRGASSLATWPQQARVLAGAPAEADRVLPVPVGADDLS</sequence>
<protein>
    <recommendedName>
        <fullName evidence="4">Helix-hairpin-helix domain-containing protein</fullName>
    </recommendedName>
</protein>
<feature type="region of interest" description="Disordered" evidence="1">
    <location>
        <begin position="108"/>
        <end position="133"/>
    </location>
</feature>
<dbReference type="Proteomes" id="UP001611075">
    <property type="component" value="Unassembled WGS sequence"/>
</dbReference>
<feature type="compositionally biased region" description="Low complexity" evidence="1">
    <location>
        <begin position="113"/>
        <end position="133"/>
    </location>
</feature>
<organism evidence="2 3">
    <name type="scientific">Micromonospora rubida</name>
    <dbReference type="NCBI Taxonomy" id="2697657"/>
    <lineage>
        <taxon>Bacteria</taxon>
        <taxon>Bacillati</taxon>
        <taxon>Actinomycetota</taxon>
        <taxon>Actinomycetes</taxon>
        <taxon>Micromonosporales</taxon>
        <taxon>Micromonosporaceae</taxon>
        <taxon>Micromonospora</taxon>
    </lineage>
</organism>
<accession>A0ABW7SKG1</accession>
<evidence type="ECO:0008006" key="4">
    <source>
        <dbReference type="Google" id="ProtNLM"/>
    </source>
</evidence>